<protein>
    <submittedName>
        <fullName evidence="1">Uncharacterized protein</fullName>
    </submittedName>
</protein>
<dbReference type="AlphaFoldDB" id="A0A8J4URL8"/>
<dbReference type="Proteomes" id="UP000695562">
    <property type="component" value="Unassembled WGS sequence"/>
</dbReference>
<name>A0A8J4URL8_9MYCE</name>
<evidence type="ECO:0000313" key="2">
    <source>
        <dbReference type="Proteomes" id="UP000695562"/>
    </source>
</evidence>
<accession>A0A8J4URL8</accession>
<gene>
    <name evidence="1" type="ORF">CYY_006256</name>
</gene>
<dbReference type="EMBL" id="AJWJ01000281">
    <property type="protein sequence ID" value="KAF2072421.1"/>
    <property type="molecule type" value="Genomic_DNA"/>
</dbReference>
<sequence length="597" mass="69623">MGEVLNQLKLLTNEEVKSFIQRYLPKNELMKNTNFSTNGNIGIDERNKKYYWVPRKESRLYDVCIQGNFCLFYGPRSCGKTTTIVDISDQIYKESEFLPIYICMCLSISLSSHNEYWRDIIKAIYDSQGLSIPNEDILNLGITFFSNPNIFQGKKIILFLDEFDYIFSGSNEVINSINSQFGILQKGKNCIQSCVAIGTYKVRDIVKGSGNCPFDQVHLLPNNFTREEVFSLYNVFETKQKVLIDKKVKEEIFEKTDGHAGLVNYCGRILNDYKPYGETYISYEKWHKFYRIKSELEILNYQTTKRMVEFIEGCNELTQQTLIKYAQMFPNSYHYTENEEIKDLFANGLLKKEKLDNISTEMKAKIPSLYIYICILVKINHINRPKYPNIAIPLICGEYIHIPKLFYYLLPMFCFKNNMSFKNNRGSDPSNQLYNQQVPSENFYQFQFLSHLSSAFPFVHISLSVKEENTTKRVDSTLNYNNKMYVIEYAAHITDSDVFEHIKRTANYKKQIGSKVAWLIYFSVGGKKQKIQFKKYCSKYKDVGIIYIIHNMEFSNFDISYYSPNDNSTSIESFISLSKPDPDSSNIEPKLTKIPMV</sequence>
<organism evidence="1 2">
    <name type="scientific">Polysphondylium violaceum</name>
    <dbReference type="NCBI Taxonomy" id="133409"/>
    <lineage>
        <taxon>Eukaryota</taxon>
        <taxon>Amoebozoa</taxon>
        <taxon>Evosea</taxon>
        <taxon>Eumycetozoa</taxon>
        <taxon>Dictyostelia</taxon>
        <taxon>Dictyosteliales</taxon>
        <taxon>Dictyosteliaceae</taxon>
        <taxon>Polysphondylium</taxon>
    </lineage>
</organism>
<dbReference type="OrthoDB" id="21073at2759"/>
<dbReference type="Gene3D" id="3.40.50.300">
    <property type="entry name" value="P-loop containing nucleotide triphosphate hydrolases"/>
    <property type="match status" value="1"/>
</dbReference>
<dbReference type="InterPro" id="IPR027417">
    <property type="entry name" value="P-loop_NTPase"/>
</dbReference>
<dbReference type="SUPFAM" id="SSF52540">
    <property type="entry name" value="P-loop containing nucleoside triphosphate hydrolases"/>
    <property type="match status" value="1"/>
</dbReference>
<comment type="caution">
    <text evidence="1">The sequence shown here is derived from an EMBL/GenBank/DDBJ whole genome shotgun (WGS) entry which is preliminary data.</text>
</comment>
<proteinExistence type="predicted"/>
<keyword evidence="2" id="KW-1185">Reference proteome</keyword>
<evidence type="ECO:0000313" key="1">
    <source>
        <dbReference type="EMBL" id="KAF2072421.1"/>
    </source>
</evidence>
<reference evidence="1" key="1">
    <citation type="submission" date="2020-01" db="EMBL/GenBank/DDBJ databases">
        <title>Development of genomics and gene disruption for Polysphondylium violaceum indicates a role for the polyketide synthase stlB in stalk morphogenesis.</title>
        <authorList>
            <person name="Narita B."/>
            <person name="Kawabe Y."/>
            <person name="Kin K."/>
            <person name="Saito T."/>
            <person name="Gibbs R."/>
            <person name="Kuspa A."/>
            <person name="Muzny D."/>
            <person name="Queller D."/>
            <person name="Richards S."/>
            <person name="Strassman J."/>
            <person name="Sucgang R."/>
            <person name="Worley K."/>
            <person name="Schaap P."/>
        </authorList>
    </citation>
    <scope>NUCLEOTIDE SEQUENCE</scope>
    <source>
        <strain evidence="1">QSvi11</strain>
    </source>
</reference>